<protein>
    <recommendedName>
        <fullName evidence="1">DUF4440 domain-containing protein</fullName>
    </recommendedName>
</protein>
<dbReference type="Proteomes" id="UP000077177">
    <property type="component" value="Chromosome"/>
</dbReference>
<sequence>MKNMIVKGASLVCFISLLIACNEKKEEPQKEAPQAVTVDKEQIKKEIQAKEDSFAAVYNSGELRNIGYYADDAVSFFQNRAPLVGKQTIIEFLKNDIPSTADRISFTTKEVFVSNDGNQVVEIGSFKVVDSTQAPINTGNYMSLFEKRNGKYVVVRDMSASDMPFK</sequence>
<dbReference type="InterPro" id="IPR032710">
    <property type="entry name" value="NTF2-like_dom_sf"/>
</dbReference>
<dbReference type="RefSeq" id="WP_066406198.1">
    <property type="nucleotide sequence ID" value="NZ_CP011390.1"/>
</dbReference>
<evidence type="ECO:0000313" key="3">
    <source>
        <dbReference type="Proteomes" id="UP000077177"/>
    </source>
</evidence>
<dbReference type="KEGG" id="fla:SY85_17690"/>
<evidence type="ECO:0000259" key="1">
    <source>
        <dbReference type="Pfam" id="PF14534"/>
    </source>
</evidence>
<reference evidence="3" key="1">
    <citation type="submission" date="2015-01" db="EMBL/GenBank/DDBJ databases">
        <title>Flavisolibacter sp./LCS9/ whole genome sequencing.</title>
        <authorList>
            <person name="Kim M.K."/>
            <person name="Srinivasan S."/>
            <person name="Lee J.-J."/>
        </authorList>
    </citation>
    <scope>NUCLEOTIDE SEQUENCE [LARGE SCALE GENOMIC DNA]</scope>
    <source>
        <strain evidence="3">LCS9</strain>
    </source>
</reference>
<evidence type="ECO:0000313" key="2">
    <source>
        <dbReference type="EMBL" id="ANE52054.1"/>
    </source>
</evidence>
<dbReference type="EMBL" id="CP011390">
    <property type="protein sequence ID" value="ANE52054.1"/>
    <property type="molecule type" value="Genomic_DNA"/>
</dbReference>
<dbReference type="SUPFAM" id="SSF54427">
    <property type="entry name" value="NTF2-like"/>
    <property type="match status" value="1"/>
</dbReference>
<keyword evidence="3" id="KW-1185">Reference proteome</keyword>
<feature type="domain" description="DUF4440" evidence="1">
    <location>
        <begin position="68"/>
        <end position="153"/>
    </location>
</feature>
<dbReference type="AlphaFoldDB" id="A0A172TYV4"/>
<dbReference type="PROSITE" id="PS51257">
    <property type="entry name" value="PROKAR_LIPOPROTEIN"/>
    <property type="match status" value="1"/>
</dbReference>
<dbReference type="Gene3D" id="3.10.450.50">
    <property type="match status" value="1"/>
</dbReference>
<name>A0A172TYV4_9BACT</name>
<proteinExistence type="predicted"/>
<dbReference type="InterPro" id="IPR027843">
    <property type="entry name" value="DUF4440"/>
</dbReference>
<dbReference type="Pfam" id="PF14534">
    <property type="entry name" value="DUF4440"/>
    <property type="match status" value="1"/>
</dbReference>
<gene>
    <name evidence="2" type="ORF">SY85_17690</name>
</gene>
<organism evidence="2 3">
    <name type="scientific">Flavisolibacter tropicus</name>
    <dbReference type="NCBI Taxonomy" id="1492898"/>
    <lineage>
        <taxon>Bacteria</taxon>
        <taxon>Pseudomonadati</taxon>
        <taxon>Bacteroidota</taxon>
        <taxon>Chitinophagia</taxon>
        <taxon>Chitinophagales</taxon>
        <taxon>Chitinophagaceae</taxon>
        <taxon>Flavisolibacter</taxon>
    </lineage>
</organism>
<accession>A0A172TYV4</accession>
<dbReference type="OrthoDB" id="1440073at2"/>
<reference evidence="2 3" key="2">
    <citation type="journal article" date="2016" name="Int. J. Syst. Evol. Microbiol.">
        <title>Flavisolibacter tropicus sp. nov., isolated from tropical soil.</title>
        <authorList>
            <person name="Lee J.J."/>
            <person name="Kang M.S."/>
            <person name="Kim G.S."/>
            <person name="Lee C.S."/>
            <person name="Lim S."/>
            <person name="Lee J."/>
            <person name="Roh S.H."/>
            <person name="Kang H."/>
            <person name="Ha J.M."/>
            <person name="Bae S."/>
            <person name="Jung H.Y."/>
            <person name="Kim M.K."/>
        </authorList>
    </citation>
    <scope>NUCLEOTIDE SEQUENCE [LARGE SCALE GENOMIC DNA]</scope>
    <source>
        <strain evidence="2 3">LCS9</strain>
    </source>
</reference>